<evidence type="ECO:0000313" key="4">
    <source>
        <dbReference type="Proteomes" id="UP001319870"/>
    </source>
</evidence>
<evidence type="ECO:0000256" key="1">
    <source>
        <dbReference type="SAM" id="Phobius"/>
    </source>
</evidence>
<feature type="transmembrane region" description="Helical" evidence="1">
    <location>
        <begin position="167"/>
        <end position="187"/>
    </location>
</feature>
<reference evidence="3 4" key="1">
    <citation type="submission" date="2021-09" db="EMBL/GenBank/DDBJ databases">
        <title>Isoptericola luteus sp. nov., a novel bacterium isolated from Harbin, the capital city of Heilongjiang province.</title>
        <authorList>
            <person name="Li J."/>
        </authorList>
    </citation>
    <scope>NUCLEOTIDE SEQUENCE [LARGE SCALE GENOMIC DNA]</scope>
    <source>
        <strain evidence="3 4">NEAU-Y5</strain>
    </source>
</reference>
<feature type="transmembrane region" description="Helical" evidence="1">
    <location>
        <begin position="34"/>
        <end position="51"/>
    </location>
</feature>
<comment type="caution">
    <text evidence="3">The sequence shown here is derived from an EMBL/GenBank/DDBJ whole genome shotgun (WGS) entry which is preliminary data.</text>
</comment>
<gene>
    <name evidence="3" type="ORF">LEP48_13685</name>
</gene>
<accession>A0ABS7ZH81</accession>
<feature type="transmembrane region" description="Helical" evidence="1">
    <location>
        <begin position="82"/>
        <end position="103"/>
    </location>
</feature>
<feature type="transmembrane region" description="Helical" evidence="1">
    <location>
        <begin position="225"/>
        <end position="248"/>
    </location>
</feature>
<protein>
    <recommendedName>
        <fullName evidence="5">Integral membrane protein</fullName>
    </recommendedName>
</protein>
<evidence type="ECO:0000313" key="3">
    <source>
        <dbReference type="EMBL" id="MCA5894389.1"/>
    </source>
</evidence>
<feature type="transmembrane region" description="Helical" evidence="1">
    <location>
        <begin position="193"/>
        <end position="213"/>
    </location>
</feature>
<organism evidence="3 4">
    <name type="scientific">Isoptericola luteus</name>
    <dbReference type="NCBI Taxonomy" id="2879484"/>
    <lineage>
        <taxon>Bacteria</taxon>
        <taxon>Bacillati</taxon>
        <taxon>Actinomycetota</taxon>
        <taxon>Actinomycetes</taxon>
        <taxon>Micrococcales</taxon>
        <taxon>Promicromonosporaceae</taxon>
        <taxon>Isoptericola</taxon>
    </lineage>
</organism>
<feature type="transmembrane region" description="Helical" evidence="1">
    <location>
        <begin position="140"/>
        <end position="160"/>
    </location>
</feature>
<keyword evidence="2" id="KW-0732">Signal</keyword>
<name>A0ABS7ZH81_9MICO</name>
<keyword evidence="1" id="KW-0472">Membrane</keyword>
<feature type="transmembrane region" description="Helical" evidence="1">
    <location>
        <begin position="58"/>
        <end position="76"/>
    </location>
</feature>
<evidence type="ECO:0008006" key="5">
    <source>
        <dbReference type="Google" id="ProtNLM"/>
    </source>
</evidence>
<dbReference type="Proteomes" id="UP001319870">
    <property type="component" value="Unassembled WGS sequence"/>
</dbReference>
<sequence length="249" mass="24176">MPVPTRVTTRAVATSALSAAVAVAAYFGTEPLTAVAGALVILLALGWAPLLRLPARGGTTVVVAIAGLGGVAVAYATRGEPVLRHLPVVIAMALVLAFVAEMLRRGGRARLVESVSGTVTGVVVAVASAGWVAAGRTEAGADLVVTSAVGLAVASAVAALPVARGWAGSLVGVVLGGAAAAGAATVVPSVDLVTGAVAGVVTGLVAAVLRLLFERQPALAGRLPTLSAIAVPVAVSGILVFAVGRLVLA</sequence>
<feature type="signal peptide" evidence="2">
    <location>
        <begin position="1"/>
        <end position="24"/>
    </location>
</feature>
<feature type="chain" id="PRO_5046898922" description="Integral membrane protein" evidence="2">
    <location>
        <begin position="25"/>
        <end position="249"/>
    </location>
</feature>
<dbReference type="EMBL" id="JAIXCQ010000009">
    <property type="protein sequence ID" value="MCA5894389.1"/>
    <property type="molecule type" value="Genomic_DNA"/>
</dbReference>
<feature type="transmembrane region" description="Helical" evidence="1">
    <location>
        <begin position="115"/>
        <end position="134"/>
    </location>
</feature>
<keyword evidence="1" id="KW-0812">Transmembrane</keyword>
<keyword evidence="1" id="KW-1133">Transmembrane helix</keyword>
<proteinExistence type="predicted"/>
<evidence type="ECO:0000256" key="2">
    <source>
        <dbReference type="SAM" id="SignalP"/>
    </source>
</evidence>
<keyword evidence="4" id="KW-1185">Reference proteome</keyword>
<dbReference type="RefSeq" id="WP_225566149.1">
    <property type="nucleotide sequence ID" value="NZ_JAIXCQ010000009.1"/>
</dbReference>